<evidence type="ECO:0000259" key="8">
    <source>
        <dbReference type="PROSITE" id="PS50240"/>
    </source>
</evidence>
<accession>G3SQC2</accession>
<dbReference type="eggNOG" id="KOG3627">
    <property type="taxonomic scope" value="Eukaryota"/>
</dbReference>
<dbReference type="AlphaFoldDB" id="G3SQC2"/>
<evidence type="ECO:0000256" key="6">
    <source>
        <dbReference type="RuleBase" id="RU363034"/>
    </source>
</evidence>
<evidence type="ECO:0000256" key="5">
    <source>
        <dbReference type="ARBA" id="ARBA00023157"/>
    </source>
</evidence>
<dbReference type="PANTHER" id="PTHR24271">
    <property type="entry name" value="KALLIKREIN-RELATED"/>
    <property type="match status" value="1"/>
</dbReference>
<dbReference type="GeneTree" id="ENSGT00940000161886"/>
<dbReference type="GeneID" id="100676126"/>
<dbReference type="CTD" id="3003"/>
<sequence length="260" mass="28379">MARFSSFSLFFLIAGSYMTPKCFNMEILGGQEVSPHSEPFMASIQSAGSHVCGGVLIHRLWVLTAAHCQLHFAKGQSPKVVLGAHSLSTKEASKQTFEIQKLIPFPRFRSDPTSNDLMLIKLHTAAKLNKNVQLLHLIFKHGIRAGTKCQVIGWGATDPDLLIPSDTLQKVTVTVISRKVCNSQSYYNHNPVITEDMVCAGDTKGQKDSCQGDSGGPLICKGAFRAIVSGGFKCGEAKKPGVYTLLTKKYEAWIKTNLAH</sequence>
<keyword evidence="4 6" id="KW-0720">Serine protease</keyword>
<protein>
    <submittedName>
        <fullName evidence="9">Granzyme K</fullName>
    </submittedName>
</protein>
<dbReference type="GO" id="GO:0008228">
    <property type="term" value="P:opsonization"/>
    <property type="evidence" value="ECO:0007669"/>
    <property type="project" value="Ensembl"/>
</dbReference>
<keyword evidence="3 6" id="KW-0378">Hydrolase</keyword>
<dbReference type="PROSITE" id="PS00134">
    <property type="entry name" value="TRYPSIN_HIS"/>
    <property type="match status" value="1"/>
</dbReference>
<reference evidence="9 10" key="1">
    <citation type="submission" date="2009-06" db="EMBL/GenBank/DDBJ databases">
        <title>The Genome Sequence of Loxodonta africana (African elephant).</title>
        <authorList>
            <person name="Di Palma F."/>
            <person name="Heiman D."/>
            <person name="Young S."/>
            <person name="Johnson J."/>
            <person name="Lander E.S."/>
            <person name="Lindblad-Toh K."/>
        </authorList>
    </citation>
    <scope>NUCLEOTIDE SEQUENCE [LARGE SCALE GENOMIC DNA]</scope>
    <source>
        <strain evidence="9 10">Isolate ISIS603380</strain>
    </source>
</reference>
<evidence type="ECO:0000256" key="2">
    <source>
        <dbReference type="ARBA" id="ARBA00022670"/>
    </source>
</evidence>
<dbReference type="GO" id="GO:0090200">
    <property type="term" value="P:positive regulation of release of cytochrome c from mitochondria"/>
    <property type="evidence" value="ECO:0007669"/>
    <property type="project" value="Ensembl"/>
</dbReference>
<dbReference type="GO" id="GO:0031638">
    <property type="term" value="P:zymogen activation"/>
    <property type="evidence" value="ECO:0007669"/>
    <property type="project" value="Ensembl"/>
</dbReference>
<dbReference type="GO" id="GO:0005539">
    <property type="term" value="F:glycosaminoglycan binding"/>
    <property type="evidence" value="ECO:0007669"/>
    <property type="project" value="Ensembl"/>
</dbReference>
<evidence type="ECO:0000256" key="3">
    <source>
        <dbReference type="ARBA" id="ARBA00022801"/>
    </source>
</evidence>
<dbReference type="InterPro" id="IPR001254">
    <property type="entry name" value="Trypsin_dom"/>
</dbReference>
<evidence type="ECO:0000256" key="7">
    <source>
        <dbReference type="SAM" id="SignalP"/>
    </source>
</evidence>
<dbReference type="SUPFAM" id="SSF50494">
    <property type="entry name" value="Trypsin-like serine proteases"/>
    <property type="match status" value="1"/>
</dbReference>
<feature type="signal peptide" evidence="7">
    <location>
        <begin position="1"/>
        <end position="24"/>
    </location>
</feature>
<dbReference type="FunFam" id="2.40.10.10:FF:000010">
    <property type="entry name" value="Kallikrein related peptidase 11"/>
    <property type="match status" value="1"/>
</dbReference>
<dbReference type="SMART" id="SM00020">
    <property type="entry name" value="Tryp_SPc"/>
    <property type="match status" value="1"/>
</dbReference>
<dbReference type="Proteomes" id="UP000007646">
    <property type="component" value="Unassembled WGS sequence"/>
</dbReference>
<dbReference type="GO" id="GO:0160257">
    <property type="term" value="P:complement activation, GZMK pathway"/>
    <property type="evidence" value="ECO:0007669"/>
    <property type="project" value="Ensembl"/>
</dbReference>
<evidence type="ECO:0000313" key="9">
    <source>
        <dbReference type="Ensembl" id="ENSLAFP00000001987.2"/>
    </source>
</evidence>
<dbReference type="GO" id="GO:0002233">
    <property type="term" value="P:leukocyte chemotaxis involved in immune response"/>
    <property type="evidence" value="ECO:0007669"/>
    <property type="project" value="Ensembl"/>
</dbReference>
<dbReference type="GO" id="GO:0031640">
    <property type="term" value="P:killing of cells of another organism"/>
    <property type="evidence" value="ECO:0007669"/>
    <property type="project" value="Ensembl"/>
</dbReference>
<feature type="chain" id="PRO_5003454093" evidence="7">
    <location>
        <begin position="25"/>
        <end position="260"/>
    </location>
</feature>
<dbReference type="STRING" id="9785.ENSLAFP00000001987"/>
<dbReference type="GO" id="GO:0038187">
    <property type="term" value="F:pattern recognition receptor activity"/>
    <property type="evidence" value="ECO:0007669"/>
    <property type="project" value="Ensembl"/>
</dbReference>
<reference evidence="9" key="3">
    <citation type="submission" date="2025-09" db="UniProtKB">
        <authorList>
            <consortium name="Ensembl"/>
        </authorList>
    </citation>
    <scope>IDENTIFICATION</scope>
    <source>
        <strain evidence="9">Isolate ISIS603380</strain>
    </source>
</reference>
<dbReference type="InterPro" id="IPR009003">
    <property type="entry name" value="Peptidase_S1_PA"/>
</dbReference>
<evidence type="ECO:0000256" key="4">
    <source>
        <dbReference type="ARBA" id="ARBA00022825"/>
    </source>
</evidence>
<dbReference type="PRINTS" id="PR00722">
    <property type="entry name" value="CHYMOTRYPSIN"/>
</dbReference>
<dbReference type="InterPro" id="IPR001314">
    <property type="entry name" value="Peptidase_S1A"/>
</dbReference>
<dbReference type="GO" id="GO:0050729">
    <property type="term" value="P:positive regulation of inflammatory response"/>
    <property type="evidence" value="ECO:0007669"/>
    <property type="project" value="Ensembl"/>
</dbReference>
<evidence type="ECO:0000313" key="10">
    <source>
        <dbReference type="Proteomes" id="UP000007646"/>
    </source>
</evidence>
<keyword evidence="7" id="KW-0732">Signal</keyword>
<feature type="domain" description="Peptidase S1" evidence="8">
    <location>
        <begin position="27"/>
        <end position="259"/>
    </location>
</feature>
<evidence type="ECO:0000256" key="1">
    <source>
        <dbReference type="ARBA" id="ARBA00009228"/>
    </source>
</evidence>
<keyword evidence="5" id="KW-1015">Disulfide bond</keyword>
<reference evidence="9" key="2">
    <citation type="submission" date="2025-08" db="UniProtKB">
        <authorList>
            <consortium name="Ensembl"/>
        </authorList>
    </citation>
    <scope>IDENTIFICATION</scope>
    <source>
        <strain evidence="9">Isolate ISIS603380</strain>
    </source>
</reference>
<dbReference type="InterPro" id="IPR033116">
    <property type="entry name" value="TRYPSIN_SER"/>
</dbReference>
<dbReference type="CDD" id="cd00190">
    <property type="entry name" value="Tryp_SPc"/>
    <property type="match status" value="1"/>
</dbReference>
<name>G3SQC2_LOXAF</name>
<dbReference type="Ensembl" id="ENSLAFT00000002375.2">
    <property type="protein sequence ID" value="ENSLAFP00000001987.2"/>
    <property type="gene ID" value="ENSLAFG00000002376.2"/>
</dbReference>
<dbReference type="InterPro" id="IPR043504">
    <property type="entry name" value="Peptidase_S1_PA_chymotrypsin"/>
</dbReference>
<gene>
    <name evidence="9" type="primary">GZMK</name>
</gene>
<dbReference type="GO" id="GO:0004252">
    <property type="term" value="F:serine-type endopeptidase activity"/>
    <property type="evidence" value="ECO:0007669"/>
    <property type="project" value="Ensembl"/>
</dbReference>
<dbReference type="PROSITE" id="PS50240">
    <property type="entry name" value="TRYPSIN_DOM"/>
    <property type="match status" value="1"/>
</dbReference>
<dbReference type="Gene3D" id="2.40.10.10">
    <property type="entry name" value="Trypsin-like serine proteases"/>
    <property type="match status" value="2"/>
</dbReference>
<dbReference type="OrthoDB" id="10059102at2759"/>
<dbReference type="RefSeq" id="XP_003407962.1">
    <property type="nucleotide sequence ID" value="XM_003407914.3"/>
</dbReference>
<dbReference type="GO" id="GO:0106139">
    <property type="term" value="C:symbiont cell surface"/>
    <property type="evidence" value="ECO:0007669"/>
    <property type="project" value="Ensembl"/>
</dbReference>
<keyword evidence="10" id="KW-1185">Reference proteome</keyword>
<dbReference type="Pfam" id="PF00089">
    <property type="entry name" value="Trypsin"/>
    <property type="match status" value="1"/>
</dbReference>
<dbReference type="GO" id="GO:0001905">
    <property type="term" value="P:activation of membrane attack complex"/>
    <property type="evidence" value="ECO:0007669"/>
    <property type="project" value="Ensembl"/>
</dbReference>
<dbReference type="HOGENOM" id="CLU_006842_1_0_1"/>
<dbReference type="KEGG" id="lav:100676126"/>
<dbReference type="MEROPS" id="S01.146"/>
<dbReference type="PROSITE" id="PS00135">
    <property type="entry name" value="TRYPSIN_SER"/>
    <property type="match status" value="1"/>
</dbReference>
<comment type="similarity">
    <text evidence="1">Belongs to the peptidase S1 family. Snake venom subfamily.</text>
</comment>
<keyword evidence="2 6" id="KW-0645">Protease</keyword>
<dbReference type="OMA" id="KYQAWIK"/>
<dbReference type="InterPro" id="IPR018114">
    <property type="entry name" value="TRYPSIN_HIS"/>
</dbReference>
<proteinExistence type="inferred from homology"/>
<dbReference type="FunCoup" id="G3SQC2">
    <property type="interactions" value="1"/>
</dbReference>
<dbReference type="InParanoid" id="G3SQC2"/>
<dbReference type="GO" id="GO:0005615">
    <property type="term" value="C:extracellular space"/>
    <property type="evidence" value="ECO:0007669"/>
    <property type="project" value="Ensembl"/>
</dbReference>
<organism evidence="9 10">
    <name type="scientific">Loxodonta africana</name>
    <name type="common">African elephant</name>
    <dbReference type="NCBI Taxonomy" id="9785"/>
    <lineage>
        <taxon>Eukaryota</taxon>
        <taxon>Metazoa</taxon>
        <taxon>Chordata</taxon>
        <taxon>Craniata</taxon>
        <taxon>Vertebrata</taxon>
        <taxon>Euteleostomi</taxon>
        <taxon>Mammalia</taxon>
        <taxon>Eutheria</taxon>
        <taxon>Afrotheria</taxon>
        <taxon>Proboscidea</taxon>
        <taxon>Elephantidae</taxon>
        <taxon>Loxodonta</taxon>
    </lineage>
</organism>
<dbReference type="PANTHER" id="PTHR24271:SF52">
    <property type="entry name" value="GRANZYME K"/>
    <property type="match status" value="1"/>
</dbReference>